<gene>
    <name evidence="3" type="ORF">MCHLO_03499</name>
</gene>
<feature type="region of interest" description="Disordered" evidence="1">
    <location>
        <begin position="270"/>
        <end position="299"/>
    </location>
</feature>
<sequence length="334" mass="34802">MIELTTTITVPPTSNLEEWAALSREWADLGETTPFSVVPGQTVVFVVAEGSLDSLTLLEEFTLQATTTGTPLQVEPSTSAPDVPFSSATAASVAIESGFTGTSPIRATRSSPSSSLSHATTSVTPATNTSVAPSESALPSSLPSEPSPSPSNLKSTPNAALTGGVVAAAAILLISIAVAIFLWRRLRHGRTQALVARPNSQVARKSLESTVLKPLLPASEGLGGEPAVSASRLAAGVTSAITRKRRPPRLISILPAITLPRLPSEQIVSAPARAEASDPHPDAVSTSSGASDPKPIDHRQFRALMHRVQELELEAQARARAETEMPVEPPPGYT</sequence>
<evidence type="ECO:0000256" key="2">
    <source>
        <dbReference type="SAM" id="Phobius"/>
    </source>
</evidence>
<keyword evidence="2" id="KW-0472">Membrane</keyword>
<dbReference type="Proteomes" id="UP000815677">
    <property type="component" value="Unassembled WGS sequence"/>
</dbReference>
<feature type="region of interest" description="Disordered" evidence="1">
    <location>
        <begin position="101"/>
        <end position="156"/>
    </location>
</feature>
<feature type="compositionally biased region" description="Basic and acidic residues" evidence="1">
    <location>
        <begin position="313"/>
        <end position="323"/>
    </location>
</feature>
<proteinExistence type="predicted"/>
<reference evidence="3" key="1">
    <citation type="submission" date="2014-09" db="EMBL/GenBank/DDBJ databases">
        <title>Genome sequence of the luminous mushroom Mycena chlorophos for searching fungal bioluminescence genes.</title>
        <authorList>
            <person name="Tanaka Y."/>
            <person name="Kasuga D."/>
            <person name="Oba Y."/>
            <person name="Hase S."/>
            <person name="Sato K."/>
            <person name="Oba Y."/>
            <person name="Sakakibara Y."/>
        </authorList>
    </citation>
    <scope>NUCLEOTIDE SEQUENCE</scope>
</reference>
<evidence type="ECO:0000313" key="4">
    <source>
        <dbReference type="Proteomes" id="UP000815677"/>
    </source>
</evidence>
<feature type="transmembrane region" description="Helical" evidence="2">
    <location>
        <begin position="159"/>
        <end position="183"/>
    </location>
</feature>
<accession>A0ABQ0L4C0</accession>
<evidence type="ECO:0000313" key="3">
    <source>
        <dbReference type="EMBL" id="GAT45951.1"/>
    </source>
</evidence>
<feature type="compositionally biased region" description="Low complexity" evidence="1">
    <location>
        <begin position="132"/>
        <end position="144"/>
    </location>
</feature>
<keyword evidence="2" id="KW-0812">Transmembrane</keyword>
<name>A0ABQ0L4C0_MYCCL</name>
<keyword evidence="2" id="KW-1133">Transmembrane helix</keyword>
<dbReference type="EMBL" id="DF842020">
    <property type="protein sequence ID" value="GAT45951.1"/>
    <property type="molecule type" value="Genomic_DNA"/>
</dbReference>
<organism evidence="3 4">
    <name type="scientific">Mycena chlorophos</name>
    <name type="common">Agaric fungus</name>
    <name type="synonym">Agaricus chlorophos</name>
    <dbReference type="NCBI Taxonomy" id="658473"/>
    <lineage>
        <taxon>Eukaryota</taxon>
        <taxon>Fungi</taxon>
        <taxon>Dikarya</taxon>
        <taxon>Basidiomycota</taxon>
        <taxon>Agaricomycotina</taxon>
        <taxon>Agaricomycetes</taxon>
        <taxon>Agaricomycetidae</taxon>
        <taxon>Agaricales</taxon>
        <taxon>Marasmiineae</taxon>
        <taxon>Mycenaceae</taxon>
        <taxon>Mycena</taxon>
    </lineage>
</organism>
<feature type="compositionally biased region" description="Low complexity" evidence="1">
    <location>
        <begin position="102"/>
        <end position="124"/>
    </location>
</feature>
<keyword evidence="4" id="KW-1185">Reference proteome</keyword>
<evidence type="ECO:0008006" key="5">
    <source>
        <dbReference type="Google" id="ProtNLM"/>
    </source>
</evidence>
<evidence type="ECO:0000256" key="1">
    <source>
        <dbReference type="SAM" id="MobiDB-lite"/>
    </source>
</evidence>
<protein>
    <recommendedName>
        <fullName evidence="5">Dystroglycan C-terminal domain-containing protein</fullName>
    </recommendedName>
</protein>
<feature type="region of interest" description="Disordered" evidence="1">
    <location>
        <begin position="313"/>
        <end position="334"/>
    </location>
</feature>